<sequence length="2664" mass="285708">MSFKKKRKYHNKNPYLEISFLQALSRSYSQSGSGILIENSFYSYFVFEKSISDFLRKCQDFIGRLELNPVYYNTSYTMGFNKQALLTSQTSNSNSNSNNNNNINLLISMDDITFYTLFLSSSNSRNNNNDGNNNNNNNESNNNNNNRQILFTNNIKVNNRIILGLFLVGNQLKSIAAPNDYTTCSSDSIIMKYSVNDGVIPCTRAIITGFVLYNGGVLECTGGTCSKVTVADKNYYINSGSSEPLIRCGTVTPDGGSSTVVCDTVETANGYFKNAKGNKLIKCEGEYCEVIASPANGYYINGDTNDTNKIIRCASSTCSIINSSTEDTEVVTACGTNKEGMLLTGDNPQYICTGSSGTYKSDFKVDKYGYYYITTGSSAASTPFGASTSVLLRMGKGSVTVVPTAQYGFFINNNSINKAAYPIIKNYHDSGAKTVMVAKVDTMIKSSCEKALSGGVIRTANGNTVKSFCPSSSGTAIDLEDITEEKYMVLNVQGGLPYDSTEGTTVLLKYGNAAVSIVPDPGTGYFLNSGPDATANPIIKSVSGDCKTENPIPGLYPNAGWNKSRIPYFGCNGRTCVGLDTLQIPTTCGEAGIGNIAQFGGHTYFCPTLDNKTKLDVVAGTGTQYFLLNISKNKSSYFLGENASTSDQKLLVKFERGGVITVVNEPTGYYLNFEDNGSTSDSDKNLYPVIKCWKGNCEKIPSNKINEITSGTTCTAEASGDIIYHTTNQDYEFCKDGTLIALTTPSNYYVTIAKNKYTAFTGPYVLEDETKKIFVYLSENAVELQNVDGYYINDEAVTITEGTTSKLIKCRGGQCRPESTAALTYYMNDGKEKTKPLIKCTTNGSDCEEDNGADNTYYINSGDGCTVIYCETTENCNTIVPGSGYYKISGETYKCENDKGCEKMTGGVICSSGEGGKLQTSAFTTICTGKANDEITFAADGVNKYKKEGEEKKILLKTTQTSIIYVGSPANGYYISGANALIKCNSKGCEDVNSPSLGYYLNAGEDAKEHPFFYCNENGSCTATADTNVDVVTACSSASDIGKLLYDDSNGITKFCINASNSSVSISTEVTEDGSQTFNLLTVTAPASGAVNNKFTKSVAASNTKKVVVKPGNNAIVKMISSKTTPNTVDFCYKTSDNTKLIRDKDGASDFELIDTTANEYYANGGKEGTVIYCKSGSNCSVLKAIKGYYIGGTDTSTDSVIGCDGSKCESVVVTTGVCSAKYGGNIGKAGSDIKLCYTDTNDQWYDISQGEKYYLVTVSNGHSSALIGTGTAPSEGKEILAKVGGKKALLVSTEGYYLNAGGTTKTDTLVEVKSCVGDVCTINSIDSSDKPAFYVDAADPGKYIKCDGINKCEEATVALTPCSNPCDMIKSQSGISICVKNGSDKFVPVPLSSEVESYYIINGVTTNPITGSPIAATVKVLVKVGKGVVLNIGSITNGERFLSSGLNQIITCTTDLQSCEGAVMAEGYYLLNKDTGGSKFIFKCDSNGCIEEVTPESGYYYPNKGDATNTVIEYKNGVFTEIVGSGPCGAGVNAGVLAKKNNKGYYFCSTADTSSSEIDFSEEGEKYYVIDNGEETAFGSTGTSLIKSGNGKAQLVETINNGYYISGNDKIIKCTGIVPAVNVLSTSTNKALNAVLGGAVFSVKNPNDVNVRFDTEGSITEVTGGTKGEGNTLTLTGDKSKRVYTVEVNDPTGDTPTATITAGRIEGASAIQTTSTSVTGASATNGIAIFTVNGKIVDVEYDIDGIIISVSGGTQTGDNTFTIDGDTISDRVYTFTVNDPTGDNPSARINAVIGAVSVSDPNPTRTSLSTAGNAIFNVNDVIITVIFDPKGRIIEVTGGAKVEGTENKFTINGDSYPGREYQVTITNPNDYNARADIYAPEIEEEAEVNKSSVLIDKAKVAVDGSAIFQVDSHSVTVKFDCDGRITIVESGGTKVDDKDNTLTITDDINSGREYTVTVTNPTEEGVTAEITAAAVTEGINCETVAIKPGYYLNGAETKDGVISCTATQCTAETIAKESCVDAGVGSVIKEDIYIGNIYRSTKFYYCPVNDDDEKVQFGEEADQYHHLILISSNLGTSGTQLLLKKEFYAFNIPIAGLSKGYYLDHREKGNMKLVKCTTTVCTTVNNPSNSEIKYYLNENPNEEIENLIKCNSNGCTVGSNIPGFYINGDSSKRIIKCTGTVACTEVNNDATDYYTSNTSCVEGKLLKGGTTFCTDDTKNVKLSDEGYYLINNPTNGPFTDSSTKVLVKSGDNAIITVTSPGTGYYLNGAKDASTKPIISCKNDVCQKVSSTSIKVTDCDDGTNADVGVLVSDSQGGIYVCKKAEAGQRGKIEAVNSVTYFPITLDTSDVIIGGTKYSILLKKSNNAIVLEEATTYVNLKTKKGSIDPTEEYDKCKVDGNIYRYTISSKKIDDITSKSCVEICPLESNSQCRPGYYLAQKGTKTLVVESDHGNEGDLYECTESDCTKLTEASTIPIGYLVNEGNTKEAGKNVPYILCMKDKNNVICKAEKITRTDCTSGTPHIGDIAKITDSKTQKESIKICLGLIGAESDTDNGVELNQENTVNYMVNIDKTNNIFGIDKVLTYMVININGGNAIVNKETVCNISPKYRYTDKTYKIYTKNSPAEEKEAIRNDGKTLYEFELSYDENKVAYYIYNGKKTWTAS</sequence>
<evidence type="ECO:0000313" key="3">
    <source>
        <dbReference type="Proteomes" id="UP000193944"/>
    </source>
</evidence>
<keyword evidence="3" id="KW-1185">Reference proteome</keyword>
<accession>A0A1Y1WTC6</accession>
<comment type="caution">
    <text evidence="2">The sequence shown here is derived from an EMBL/GenBank/DDBJ whole genome shotgun (WGS) entry which is preliminary data.</text>
</comment>
<evidence type="ECO:0000256" key="1">
    <source>
        <dbReference type="SAM" id="MobiDB-lite"/>
    </source>
</evidence>
<proteinExistence type="predicted"/>
<evidence type="ECO:0008006" key="4">
    <source>
        <dbReference type="Google" id="ProtNLM"/>
    </source>
</evidence>
<dbReference type="Proteomes" id="UP000193944">
    <property type="component" value="Unassembled WGS sequence"/>
</dbReference>
<organism evidence="2 3">
    <name type="scientific">Anaeromyces robustus</name>
    <dbReference type="NCBI Taxonomy" id="1754192"/>
    <lineage>
        <taxon>Eukaryota</taxon>
        <taxon>Fungi</taxon>
        <taxon>Fungi incertae sedis</taxon>
        <taxon>Chytridiomycota</taxon>
        <taxon>Chytridiomycota incertae sedis</taxon>
        <taxon>Neocallimastigomycetes</taxon>
        <taxon>Neocallimastigales</taxon>
        <taxon>Neocallimastigaceae</taxon>
        <taxon>Anaeromyces</taxon>
    </lineage>
</organism>
<evidence type="ECO:0000313" key="2">
    <source>
        <dbReference type="EMBL" id="ORX76702.1"/>
    </source>
</evidence>
<protein>
    <recommendedName>
        <fullName evidence="4">Scaffoldin</fullName>
    </recommendedName>
</protein>
<feature type="region of interest" description="Disordered" evidence="1">
    <location>
        <begin position="126"/>
        <end position="145"/>
    </location>
</feature>
<gene>
    <name evidence="2" type="ORF">BCR32DRAFT_296075</name>
</gene>
<reference evidence="2 3" key="1">
    <citation type="submission" date="2016-08" db="EMBL/GenBank/DDBJ databases">
        <title>A Parts List for Fungal Cellulosomes Revealed by Comparative Genomics.</title>
        <authorList>
            <consortium name="DOE Joint Genome Institute"/>
            <person name="Haitjema C.H."/>
            <person name="Gilmore S.P."/>
            <person name="Henske J.K."/>
            <person name="Solomon K.V."/>
            <person name="De Groot R."/>
            <person name="Kuo A."/>
            <person name="Mondo S.J."/>
            <person name="Salamov A.A."/>
            <person name="Labutti K."/>
            <person name="Zhao Z."/>
            <person name="Chiniquy J."/>
            <person name="Barry K."/>
            <person name="Brewer H.M."/>
            <person name="Purvine S.O."/>
            <person name="Wright A.T."/>
            <person name="Boxma B."/>
            <person name="Van Alen T."/>
            <person name="Hackstein J.H."/>
            <person name="Baker S.E."/>
            <person name="Grigoriev I.V."/>
            <person name="O'Malley M.A."/>
        </authorList>
    </citation>
    <scope>NUCLEOTIDE SEQUENCE [LARGE SCALE GENOMIC DNA]</scope>
    <source>
        <strain evidence="2 3">S4</strain>
    </source>
</reference>
<reference evidence="2 3" key="2">
    <citation type="submission" date="2016-08" db="EMBL/GenBank/DDBJ databases">
        <title>Pervasive Adenine N6-methylation of Active Genes in Fungi.</title>
        <authorList>
            <consortium name="DOE Joint Genome Institute"/>
            <person name="Mondo S.J."/>
            <person name="Dannebaum R.O."/>
            <person name="Kuo R.C."/>
            <person name="Labutti K."/>
            <person name="Haridas S."/>
            <person name="Kuo A."/>
            <person name="Salamov A."/>
            <person name="Ahrendt S.R."/>
            <person name="Lipzen A."/>
            <person name="Sullivan W."/>
            <person name="Andreopoulos W.B."/>
            <person name="Clum A."/>
            <person name="Lindquist E."/>
            <person name="Daum C."/>
            <person name="Ramamoorthy G.K."/>
            <person name="Gryganskyi A."/>
            <person name="Culley D."/>
            <person name="Magnuson J.K."/>
            <person name="James T.Y."/>
            <person name="O'Malley M.A."/>
            <person name="Stajich J.E."/>
            <person name="Spatafora J.W."/>
            <person name="Visel A."/>
            <person name="Grigoriev I.V."/>
        </authorList>
    </citation>
    <scope>NUCLEOTIDE SEQUENCE [LARGE SCALE GENOMIC DNA]</scope>
    <source>
        <strain evidence="2 3">S4</strain>
    </source>
</reference>
<dbReference type="EMBL" id="MCFG01000283">
    <property type="protein sequence ID" value="ORX76702.1"/>
    <property type="molecule type" value="Genomic_DNA"/>
</dbReference>
<name>A0A1Y1WTC6_9FUNG</name>